<reference evidence="2 3" key="1">
    <citation type="submission" date="2016-07" db="EMBL/GenBank/DDBJ databases">
        <title>Genome and transcriptome analysis of iron-reducing fermentative bacteria Anoxybacter fermentans.</title>
        <authorList>
            <person name="Zeng X."/>
            <person name="Shao Z."/>
        </authorList>
    </citation>
    <scope>NUCLEOTIDE SEQUENCE [LARGE SCALE GENOMIC DNA]</scope>
    <source>
        <strain evidence="2 3">DY22613</strain>
    </source>
</reference>
<dbReference type="PANTHER" id="PTHR46211">
    <property type="entry name" value="GLYCEROPHOSPHORYL DIESTER PHOSPHODIESTERASE"/>
    <property type="match status" value="1"/>
</dbReference>
<sequence length="254" mass="29031">MKEVKPITTQIIAHRGASGVAPENTLAAFRRAVQEGADGIEFDVHLTKDGEIVICHDETVDRTSNGMGYIYQLTLEELKRLDFGSWFSPEYEGEKILTLGEFFEQFAEYDFLINIEIKNSPIFYDGIEQKIWEQLQIYGLQEKVLVSSFYHRSLQILSQIAPSISLGVLCGCGPLEPWSMISGFQARSLNPNRFFVDRELIEQCHQMGYQVFTWTVNNKAEIKQMIEWQVDGIITNYPALARSIRDELINHPAS</sequence>
<dbReference type="SUPFAM" id="SSF51695">
    <property type="entry name" value="PLC-like phosphodiesterases"/>
    <property type="match status" value="1"/>
</dbReference>
<dbReference type="Proteomes" id="UP000267250">
    <property type="component" value="Chromosome"/>
</dbReference>
<dbReference type="InterPro" id="IPR030395">
    <property type="entry name" value="GP_PDE_dom"/>
</dbReference>
<feature type="domain" description="GP-PDE" evidence="1">
    <location>
        <begin position="9"/>
        <end position="245"/>
    </location>
</feature>
<keyword evidence="3" id="KW-1185">Reference proteome</keyword>
<dbReference type="PANTHER" id="PTHR46211:SF14">
    <property type="entry name" value="GLYCEROPHOSPHODIESTER PHOSPHODIESTERASE"/>
    <property type="match status" value="1"/>
</dbReference>
<dbReference type="Gene3D" id="3.20.20.190">
    <property type="entry name" value="Phosphatidylinositol (PI) phosphodiesterase"/>
    <property type="match status" value="1"/>
</dbReference>
<dbReference type="EMBL" id="CP016379">
    <property type="protein sequence ID" value="AZR74246.1"/>
    <property type="molecule type" value="Genomic_DNA"/>
</dbReference>
<gene>
    <name evidence="2" type="ORF">BBF96_13060</name>
</gene>
<protein>
    <recommendedName>
        <fullName evidence="1">GP-PDE domain-containing protein</fullName>
    </recommendedName>
</protein>
<organism evidence="2 3">
    <name type="scientific">Anoxybacter fermentans</name>
    <dbReference type="NCBI Taxonomy" id="1323375"/>
    <lineage>
        <taxon>Bacteria</taxon>
        <taxon>Bacillati</taxon>
        <taxon>Bacillota</taxon>
        <taxon>Clostridia</taxon>
        <taxon>Halanaerobiales</taxon>
        <taxon>Anoxybacter</taxon>
    </lineage>
</organism>
<evidence type="ECO:0000313" key="3">
    <source>
        <dbReference type="Proteomes" id="UP000267250"/>
    </source>
</evidence>
<evidence type="ECO:0000313" key="2">
    <source>
        <dbReference type="EMBL" id="AZR74246.1"/>
    </source>
</evidence>
<evidence type="ECO:0000259" key="1">
    <source>
        <dbReference type="PROSITE" id="PS51704"/>
    </source>
</evidence>
<dbReference type="CDD" id="cd08563">
    <property type="entry name" value="GDPD_TtGDE_like"/>
    <property type="match status" value="1"/>
</dbReference>
<accession>A0A3Q9HTU5</accession>
<dbReference type="RefSeq" id="WP_164731069.1">
    <property type="nucleotide sequence ID" value="NZ_CP016379.1"/>
</dbReference>
<dbReference type="InterPro" id="IPR017946">
    <property type="entry name" value="PLC-like_Pdiesterase_TIM-brl"/>
</dbReference>
<dbReference type="PROSITE" id="PS51704">
    <property type="entry name" value="GP_PDE"/>
    <property type="match status" value="1"/>
</dbReference>
<name>A0A3Q9HTU5_9FIRM</name>
<dbReference type="Pfam" id="PF03009">
    <property type="entry name" value="GDPD"/>
    <property type="match status" value="1"/>
</dbReference>
<dbReference type="GO" id="GO:0006629">
    <property type="term" value="P:lipid metabolic process"/>
    <property type="evidence" value="ECO:0007669"/>
    <property type="project" value="InterPro"/>
</dbReference>
<dbReference type="GO" id="GO:0008081">
    <property type="term" value="F:phosphoric diester hydrolase activity"/>
    <property type="evidence" value="ECO:0007669"/>
    <property type="project" value="InterPro"/>
</dbReference>
<proteinExistence type="predicted"/>
<dbReference type="AlphaFoldDB" id="A0A3Q9HTU5"/>
<dbReference type="KEGG" id="aft:BBF96_13060"/>